<dbReference type="InterPro" id="IPR015422">
    <property type="entry name" value="PyrdxlP-dep_Trfase_small"/>
</dbReference>
<proteinExistence type="inferred from homology"/>
<organism evidence="4 5">
    <name type="scientific">Fistulifera solaris</name>
    <name type="common">Oleaginous diatom</name>
    <dbReference type="NCBI Taxonomy" id="1519565"/>
    <lineage>
        <taxon>Eukaryota</taxon>
        <taxon>Sar</taxon>
        <taxon>Stramenopiles</taxon>
        <taxon>Ochrophyta</taxon>
        <taxon>Bacillariophyta</taxon>
        <taxon>Bacillariophyceae</taxon>
        <taxon>Bacillariophycidae</taxon>
        <taxon>Naviculales</taxon>
        <taxon>Naviculaceae</taxon>
        <taxon>Fistulifera</taxon>
    </lineage>
</organism>
<evidence type="ECO:0000256" key="1">
    <source>
        <dbReference type="ARBA" id="ARBA00008954"/>
    </source>
</evidence>
<comment type="similarity">
    <text evidence="1 3">Belongs to the class-III pyridoxal-phosphate-dependent aminotransferase family.</text>
</comment>
<dbReference type="InterPro" id="IPR049704">
    <property type="entry name" value="Aminotrans_3_PPA_site"/>
</dbReference>
<dbReference type="EMBL" id="BDSP01000259">
    <property type="protein sequence ID" value="GAX27836.1"/>
    <property type="molecule type" value="Genomic_DNA"/>
</dbReference>
<evidence type="ECO:0000313" key="4">
    <source>
        <dbReference type="EMBL" id="GAX27836.1"/>
    </source>
</evidence>
<dbReference type="Pfam" id="PF00202">
    <property type="entry name" value="Aminotran_3"/>
    <property type="match status" value="1"/>
</dbReference>
<dbReference type="PANTHER" id="PTHR45688">
    <property type="match status" value="1"/>
</dbReference>
<gene>
    <name evidence="4" type="ORF">FisN_13Hh057</name>
</gene>
<dbReference type="GO" id="GO:0005739">
    <property type="term" value="C:mitochondrion"/>
    <property type="evidence" value="ECO:0007669"/>
    <property type="project" value="TreeGrafter"/>
</dbReference>
<dbReference type="InParanoid" id="A0A1Z5KNH1"/>
<dbReference type="Gene3D" id="3.40.640.10">
    <property type="entry name" value="Type I PLP-dependent aspartate aminotransferase-like (Major domain)"/>
    <property type="match status" value="1"/>
</dbReference>
<protein>
    <submittedName>
        <fullName evidence="4">Uncharacterized protein</fullName>
    </submittedName>
</protein>
<dbReference type="Gene3D" id="3.90.1150.10">
    <property type="entry name" value="Aspartate Aminotransferase, domain 1"/>
    <property type="match status" value="1"/>
</dbReference>
<dbReference type="GO" id="GO:0008483">
    <property type="term" value="F:transaminase activity"/>
    <property type="evidence" value="ECO:0007669"/>
    <property type="project" value="InterPro"/>
</dbReference>
<dbReference type="PROSITE" id="PS00600">
    <property type="entry name" value="AA_TRANSFER_CLASS_3"/>
    <property type="match status" value="1"/>
</dbReference>
<dbReference type="CDD" id="cd00610">
    <property type="entry name" value="OAT_like"/>
    <property type="match status" value="1"/>
</dbReference>
<dbReference type="AlphaFoldDB" id="A0A1Z5KNH1"/>
<dbReference type="InterPro" id="IPR015424">
    <property type="entry name" value="PyrdxlP-dep_Trfase"/>
</dbReference>
<dbReference type="PIRSF" id="PIRSF000521">
    <property type="entry name" value="Transaminase_4ab_Lys_Orn"/>
    <property type="match status" value="1"/>
</dbReference>
<keyword evidence="5" id="KW-1185">Reference proteome</keyword>
<dbReference type="Proteomes" id="UP000198406">
    <property type="component" value="Unassembled WGS sequence"/>
</dbReference>
<comment type="caution">
    <text evidence="4">The sequence shown here is derived from an EMBL/GenBank/DDBJ whole genome shotgun (WGS) entry which is preliminary data.</text>
</comment>
<evidence type="ECO:0000313" key="5">
    <source>
        <dbReference type="Proteomes" id="UP000198406"/>
    </source>
</evidence>
<dbReference type="InterPro" id="IPR005814">
    <property type="entry name" value="Aminotrans_3"/>
</dbReference>
<dbReference type="InterPro" id="IPR015421">
    <property type="entry name" value="PyrdxlP-dep_Trfase_major"/>
</dbReference>
<keyword evidence="2 3" id="KW-0663">Pyridoxal phosphate</keyword>
<dbReference type="OrthoDB" id="425114at2759"/>
<sequence>MSEEALTASAVSLALFLGSCVAFTFWRRNDHRTMLSSKEVVLALRKRLFSKSLSLSYENSDPLLIVEGRGCYLIDERGHKYLDTRNNVAHVGHSHPYVVQAIQRQVALLNTNTRYLHPTMTRLANRLVRLLPDPLEVVFFCNSGSEANDLALRLARAYAKGSENTIVIDRAYHGHTLGTLQVSPYKYDHGSEHIQTNPSHYYKVPCPDTYRGIHRDPATAGTMYAKYVQDACQHFQSKGETVRAWIVEGGMSVAGVILPPQEYLSKCAEAVRAAGGLYIADEVQTGLGRLGSCMWAFQHNDSGLIPDIVTLGKPFGNGMPLAAIVTTRKVVSAFEKCGIEYFNTFGGNPVCAAAGVAVLDVLEKENLQQNALELGTYLKQ</sequence>
<name>A0A1Z5KNH1_FISSO</name>
<dbReference type="PANTHER" id="PTHR45688:SF13">
    <property type="entry name" value="ALANINE--GLYOXYLATE AMINOTRANSFERASE 2-LIKE"/>
    <property type="match status" value="1"/>
</dbReference>
<dbReference type="SUPFAM" id="SSF53383">
    <property type="entry name" value="PLP-dependent transferases"/>
    <property type="match status" value="1"/>
</dbReference>
<reference evidence="4 5" key="1">
    <citation type="journal article" date="2015" name="Plant Cell">
        <title>Oil accumulation by the oleaginous diatom Fistulifera solaris as revealed by the genome and transcriptome.</title>
        <authorList>
            <person name="Tanaka T."/>
            <person name="Maeda Y."/>
            <person name="Veluchamy A."/>
            <person name="Tanaka M."/>
            <person name="Abida H."/>
            <person name="Marechal E."/>
            <person name="Bowler C."/>
            <person name="Muto M."/>
            <person name="Sunaga Y."/>
            <person name="Tanaka M."/>
            <person name="Yoshino T."/>
            <person name="Taniguchi T."/>
            <person name="Fukuda Y."/>
            <person name="Nemoto M."/>
            <person name="Matsumoto M."/>
            <person name="Wong P.S."/>
            <person name="Aburatani S."/>
            <person name="Fujibuchi W."/>
        </authorList>
    </citation>
    <scope>NUCLEOTIDE SEQUENCE [LARGE SCALE GENOMIC DNA]</scope>
    <source>
        <strain evidence="4 5">JPCC DA0580</strain>
    </source>
</reference>
<evidence type="ECO:0000256" key="2">
    <source>
        <dbReference type="ARBA" id="ARBA00022898"/>
    </source>
</evidence>
<dbReference type="GO" id="GO:0030170">
    <property type="term" value="F:pyridoxal phosphate binding"/>
    <property type="evidence" value="ECO:0007669"/>
    <property type="project" value="InterPro"/>
</dbReference>
<accession>A0A1Z5KNH1</accession>
<evidence type="ECO:0000256" key="3">
    <source>
        <dbReference type="RuleBase" id="RU003560"/>
    </source>
</evidence>